<organism evidence="1 2">
    <name type="scientific">Enterococcus mundtii</name>
    <dbReference type="NCBI Taxonomy" id="53346"/>
    <lineage>
        <taxon>Bacteria</taxon>
        <taxon>Bacillati</taxon>
        <taxon>Bacillota</taxon>
        <taxon>Bacilli</taxon>
        <taxon>Lactobacillales</taxon>
        <taxon>Enterococcaceae</taxon>
        <taxon>Enterococcus</taxon>
    </lineage>
</organism>
<gene>
    <name evidence="1" type="ORF">EMU01_25740</name>
</gene>
<dbReference type="RefSeq" id="WP_071867397.1">
    <property type="nucleotide sequence ID" value="NZ_BJWA01000025.1"/>
</dbReference>
<dbReference type="GeneID" id="61001234"/>
<protein>
    <recommendedName>
        <fullName evidence="3">Streptococcin A-M57</fullName>
    </recommendedName>
</protein>
<dbReference type="EMBL" id="BJWA01000025">
    <property type="protein sequence ID" value="GEL81430.1"/>
    <property type="molecule type" value="Genomic_DNA"/>
</dbReference>
<proteinExistence type="predicted"/>
<dbReference type="Proteomes" id="UP000321175">
    <property type="component" value="Unassembled WGS sequence"/>
</dbReference>
<keyword evidence="2" id="KW-1185">Reference proteome</keyword>
<name>A0ABQ0VFP7_ENTMU</name>
<evidence type="ECO:0000313" key="1">
    <source>
        <dbReference type="EMBL" id="GEL81430.1"/>
    </source>
</evidence>
<accession>A0ABQ0VFP7</accession>
<comment type="caution">
    <text evidence="1">The sequence shown here is derived from an EMBL/GenBank/DDBJ whole genome shotgun (WGS) entry which is preliminary data.</text>
</comment>
<sequence>MKHIKFITIGLATLSLLSATVPVGTTLVQADEIKSVASEKDHFKGLSDNELQKLGFSAEEIAIYHDNLNNPVYLENGIILNSKEQHQERGKFTWAVKAIRKGYNKLPTSVKRYIAAHTGLETLLSFIENATGTIQDAVYNACRKVGMSKSVANIVTAAIMTLIF</sequence>
<evidence type="ECO:0000313" key="2">
    <source>
        <dbReference type="Proteomes" id="UP000321175"/>
    </source>
</evidence>
<reference evidence="1 2" key="1">
    <citation type="submission" date="2019-07" db="EMBL/GenBank/DDBJ databases">
        <title>Whole genome shotgun sequence of Enterococcus mundtii NBRC 100490.</title>
        <authorList>
            <person name="Hosoyama A."/>
            <person name="Uohara A."/>
            <person name="Ohji S."/>
            <person name="Ichikawa N."/>
        </authorList>
    </citation>
    <scope>NUCLEOTIDE SEQUENCE [LARGE SCALE GENOMIC DNA]</scope>
    <source>
        <strain evidence="1 2">NBRC 100490</strain>
    </source>
</reference>
<evidence type="ECO:0008006" key="3">
    <source>
        <dbReference type="Google" id="ProtNLM"/>
    </source>
</evidence>